<dbReference type="InterPro" id="IPR035398">
    <property type="entry name" value="Bac_rhamnosid_C"/>
</dbReference>
<sequence>MFGEIGAWLYKGLGGIQIDEKHPGFKHILLKPFFPADMNELTIRYNTPYGWLNINWVRQTNDCIRYTIDIPAGTSATFVPFTMPEPQKSITLQAGKHSLELDFIHQLINQR</sequence>
<dbReference type="eggNOG" id="COG3387">
    <property type="taxonomic scope" value="Bacteria"/>
</dbReference>
<dbReference type="AlphaFoldDB" id="D6CYE6"/>
<dbReference type="Gene3D" id="2.60.420.10">
    <property type="entry name" value="Maltose phosphorylase, domain 3"/>
    <property type="match status" value="1"/>
</dbReference>
<evidence type="ECO:0000313" key="3">
    <source>
        <dbReference type="Proteomes" id="UP000008795"/>
    </source>
</evidence>
<organism evidence="2 3">
    <name type="scientific">Bacteroides xylanisolvens XB1A</name>
    <dbReference type="NCBI Taxonomy" id="657309"/>
    <lineage>
        <taxon>Bacteria</taxon>
        <taxon>Pseudomonadati</taxon>
        <taxon>Bacteroidota</taxon>
        <taxon>Bacteroidia</taxon>
        <taxon>Bacteroidales</taxon>
        <taxon>Bacteroidaceae</taxon>
        <taxon>Bacteroides</taxon>
    </lineage>
</organism>
<name>D6CYE6_9BACE</name>
<reference evidence="2 3" key="1">
    <citation type="submission" date="2010-03" db="EMBL/GenBank/DDBJ databases">
        <title>The genome sequence of Bacteriodes xylanisolvens XB1A.</title>
        <authorList>
            <consortium name="metaHIT consortium -- http://www.metahit.eu/"/>
            <person name="Pajon A."/>
            <person name="Turner K."/>
            <person name="Parkhill J."/>
            <person name="Bernalier A."/>
        </authorList>
    </citation>
    <scope>NUCLEOTIDE SEQUENCE [LARGE SCALE GENOMIC DNA]</scope>
    <source>
        <strain evidence="2 3">XB1A</strain>
    </source>
</reference>
<gene>
    <name evidence="2" type="ORF">BXY_21200</name>
</gene>
<dbReference type="SUPFAM" id="SSF48208">
    <property type="entry name" value="Six-hairpin glycosidases"/>
    <property type="match status" value="1"/>
</dbReference>
<dbReference type="InterPro" id="IPR016007">
    <property type="entry name" value="Alpha_rhamnosid"/>
</dbReference>
<reference evidence="2 3" key="2">
    <citation type="submission" date="2010-03" db="EMBL/GenBank/DDBJ databases">
        <authorList>
            <person name="Pajon A."/>
        </authorList>
    </citation>
    <scope>NUCLEOTIDE SEQUENCE [LARGE SCALE GENOMIC DNA]</scope>
    <source>
        <strain evidence="2 3">XB1A</strain>
    </source>
</reference>
<dbReference type="HOGENOM" id="CLU_2153369_0_0_10"/>
<dbReference type="InterPro" id="IPR008928">
    <property type="entry name" value="6-hairpin_glycosidase_sf"/>
</dbReference>
<accession>D6CYE6</accession>
<feature type="domain" description="Alpha-L-rhamnosidase C-terminal" evidence="1">
    <location>
        <begin position="15"/>
        <end position="79"/>
    </location>
</feature>
<dbReference type="PANTHER" id="PTHR33307:SF6">
    <property type="entry name" value="ALPHA-RHAMNOSIDASE (EUROFUNG)-RELATED"/>
    <property type="match status" value="1"/>
</dbReference>
<dbReference type="GO" id="GO:0005975">
    <property type="term" value="P:carbohydrate metabolic process"/>
    <property type="evidence" value="ECO:0007669"/>
    <property type="project" value="InterPro"/>
</dbReference>
<evidence type="ECO:0000313" key="2">
    <source>
        <dbReference type="EMBL" id="CBK67198.1"/>
    </source>
</evidence>
<evidence type="ECO:0000259" key="1">
    <source>
        <dbReference type="Pfam" id="PF17390"/>
    </source>
</evidence>
<dbReference type="EMBL" id="FP929033">
    <property type="protein sequence ID" value="CBK67198.1"/>
    <property type="molecule type" value="Genomic_DNA"/>
</dbReference>
<dbReference type="KEGG" id="bxy:BXY_21200"/>
<dbReference type="Pfam" id="PF17390">
    <property type="entry name" value="Bac_rhamnosid_C"/>
    <property type="match status" value="1"/>
</dbReference>
<dbReference type="PANTHER" id="PTHR33307">
    <property type="entry name" value="ALPHA-RHAMNOSIDASE (EUROFUNG)"/>
    <property type="match status" value="1"/>
</dbReference>
<proteinExistence type="predicted"/>
<protein>
    <submittedName>
        <fullName evidence="2">Bacterial alpha-L-rhamnosidase</fullName>
    </submittedName>
</protein>
<dbReference type="Proteomes" id="UP000008795">
    <property type="component" value="Chromosome"/>
</dbReference>
<dbReference type="PATRIC" id="fig|657309.4.peg.915"/>